<protein>
    <recommendedName>
        <fullName evidence="11">Hypercellular protein HypA</fullName>
    </recommendedName>
</protein>
<comment type="subcellular location">
    <subcellularLocation>
        <location evidence="1">Golgi apparatus</location>
    </subcellularLocation>
</comment>
<dbReference type="Pfam" id="PF26280">
    <property type="entry name" value="Ig_TRAPPC9-Trs120_2nd"/>
    <property type="match status" value="1"/>
</dbReference>
<dbReference type="InterPro" id="IPR013935">
    <property type="entry name" value="Trs120_TRAPPC9"/>
</dbReference>
<evidence type="ECO:0000259" key="5">
    <source>
        <dbReference type="Pfam" id="PF26251"/>
    </source>
</evidence>
<dbReference type="InterPro" id="IPR058568">
    <property type="entry name" value="Ig_TRAPPC9_Trs120_4th"/>
</dbReference>
<keyword evidence="10" id="KW-1185">Reference proteome</keyword>
<feature type="compositionally biased region" description="Basic and acidic residues" evidence="3">
    <location>
        <begin position="111"/>
        <end position="123"/>
    </location>
</feature>
<feature type="domain" description="Trs120/TRAPPC9 third Ig-like" evidence="7">
    <location>
        <begin position="1112"/>
        <end position="1311"/>
    </location>
</feature>
<evidence type="ECO:0008006" key="11">
    <source>
        <dbReference type="Google" id="ProtNLM"/>
    </source>
</evidence>
<sequence length="1480" mass="163687">MGVDPFSPVAPVRLNILLLPVGKIKRSRFLGFAARLQGETVIRLGDVSPDARPNRNMFTPLAFPNGMILYNISFSVPPTSHLELFPFEVFREPLAVIAVADGAELQSDEGDTSKDSDTKRSSRVEVPPNPKGLGDLMKELAWVKEQNPRALTSQLLIFDYAGLDKSISGPDDVIWVPTPQLSRPTTMKTVLCDITSLLLGEMDEFAKLLQSIPAIDSPKASSWGPRRGPELRPRPIDKLMHRMTMPAQFPVSNGDSESVTSSGRSSPAPAGHNSPTTFDEITRSIQVSNRSAPGGRPPSSKESSRDRMSVQGLTAADRTKNRIKGRLGVVIGTLYLQTGRWPDALKELIEAATMARASSDYIWHGKALESILLCLVMLGWAGMDFQVPQVCYPVAEKSSSKSSYSSPSVPDISIPGQSSTGNRIVSLQNLANLMPDLCNNILNLYNRAAVITDEPLPPLVFAETVIRLSRLLSAIRLRAGTLDDTALRHIVVGETLVPSQQEWPRGAPILKKNDIANFLFRALPLAPEIELPVTDAAPVLVGISSVLSTLDLPRKKALVLKELVSLMVPGLVEARKIGAAEIGIHPAAGLSSLSDTSFEINALDAGRGDMEESTRALLTLVGEIYGVQPSIYQERKKNRVTSRPSSESNGLGGDNYDSVASIVERAFRHVTLDRYGDLGLKIAVLRLSINLCEALPEFEGVLQYTVELLQTIRGHLMLPETERVPPVISADEQMRLLNTIKRTVGAAHKLGATDLESEYWDDFLVRDVALLDFLEFKRLFRRSRRDLNAATVSDEKSKKDPFLYNAFAKFDNKTSEALMIAKELATFRVTLQNPYSFELEIESIQMQSDNPTLDARAFNVIVPPLSLYDIMVPGIVIETGNLHITGCTIKVRNCRSRTFPIFKSIWKPTPEVKLKRTGLAAKRPLSERPLSWSSTTSKDGKVLAKVGPETYTCPVKVIHQQPSVIVHSTSLSQSAIMLLEGEFKSFDITLHNISSCAVSFIFFTFQDSTTRQLQNALNNKDLLPAEVYELDLQLSSNPPLRWLRQGNNPNDITIEAGQKATFTIEVFGKPGLQDATVQIDYCHLGDKQDSIPETFYTRQLSIPLTVTVNASVEVARCDLVPLSGDISFFNQQTEGSTSSSEVEKTYSSPLLKNQTSQVTSVLSHLGSDIRTSDHCLAILDLRNAWPNPLSVSLNTFRYVNTSPGEQTETPITVKGVLQPGQISRFILALPRIFLDNSHAAIPIMHSVRRQFVVSANKLTFEAEAATREAFWFREEFMKRMLGTWREESSGREGQIDFRNIRFNPRMVDAMRLEDVEVKFSLASFNEEHPVTQVKSSKYTAETNNFLNLTVEIQNRSSRPIHPLLRLQPGLCHQPSTIALDLLKRLAWTGTLQRALPVVPGGEKIVATLGLIFFCRGEYEIGASVEEVRLMKPVSSGDDASHSRSTGDVDEMFIPDTFATDGTKKRRIWHARDHCVIAAHD</sequence>
<dbReference type="OrthoDB" id="27962at2759"/>
<evidence type="ECO:0000259" key="6">
    <source>
        <dbReference type="Pfam" id="PF26254"/>
    </source>
</evidence>
<dbReference type="Pfam" id="PF26283">
    <property type="entry name" value="Ig_TRAPPC9-Trs120_4th"/>
    <property type="match status" value="1"/>
</dbReference>
<feature type="compositionally biased region" description="Polar residues" evidence="3">
    <location>
        <begin position="250"/>
        <end position="265"/>
    </location>
</feature>
<dbReference type="GeneID" id="31001183"/>
<reference evidence="9 10" key="1">
    <citation type="submission" date="2015-06" db="EMBL/GenBank/DDBJ databases">
        <title>Talaromyces atroroseus IBT 11181 draft genome.</title>
        <authorList>
            <person name="Rasmussen K.B."/>
            <person name="Rasmussen S."/>
            <person name="Petersen B."/>
            <person name="Sicheritz-Ponten T."/>
            <person name="Mortensen U.H."/>
            <person name="Thrane U."/>
        </authorList>
    </citation>
    <scope>NUCLEOTIDE SEQUENCE [LARGE SCALE GENOMIC DNA]</scope>
    <source>
        <strain evidence="9 10">IBT 11181</strain>
    </source>
</reference>
<evidence type="ECO:0000259" key="8">
    <source>
        <dbReference type="Pfam" id="PF26283"/>
    </source>
</evidence>
<evidence type="ECO:0000259" key="7">
    <source>
        <dbReference type="Pfam" id="PF26282"/>
    </source>
</evidence>
<dbReference type="STRING" id="1441469.A0A1Q5QA03"/>
<evidence type="ECO:0000256" key="3">
    <source>
        <dbReference type="SAM" id="MobiDB-lite"/>
    </source>
</evidence>
<feature type="compositionally biased region" description="Polar residues" evidence="3">
    <location>
        <begin position="273"/>
        <end position="291"/>
    </location>
</feature>
<feature type="region of interest" description="Disordered" evidence="3">
    <location>
        <begin position="248"/>
        <end position="317"/>
    </location>
</feature>
<dbReference type="InterPro" id="IPR058563">
    <property type="entry name" value="Trs120_TRAPPC9_N"/>
</dbReference>
<evidence type="ECO:0000313" key="10">
    <source>
        <dbReference type="Proteomes" id="UP000214365"/>
    </source>
</evidence>
<evidence type="ECO:0000313" key="9">
    <source>
        <dbReference type="EMBL" id="OKL62740.1"/>
    </source>
</evidence>
<dbReference type="InterPro" id="IPR058567">
    <property type="entry name" value="Ig_TRAPPC9_Trs120_3rd"/>
</dbReference>
<dbReference type="InterPro" id="IPR058565">
    <property type="entry name" value="Ig_TRAPPC9_Trs120_1st"/>
</dbReference>
<dbReference type="RefSeq" id="XP_020122861.1">
    <property type="nucleotide sequence ID" value="XM_020261090.1"/>
</dbReference>
<evidence type="ECO:0000256" key="2">
    <source>
        <dbReference type="ARBA" id="ARBA00023034"/>
    </source>
</evidence>
<dbReference type="Proteomes" id="UP000214365">
    <property type="component" value="Unassembled WGS sequence"/>
</dbReference>
<comment type="caution">
    <text evidence="9">The sequence shown here is derived from an EMBL/GenBank/DDBJ whole genome shotgun (WGS) entry which is preliminary data.</text>
</comment>
<dbReference type="Pfam" id="PF26282">
    <property type="entry name" value="Ig_TRAPPC9-Trs120_3rd"/>
    <property type="match status" value="1"/>
</dbReference>
<accession>A0A1Q5QA03</accession>
<dbReference type="PANTHER" id="PTHR21512">
    <property type="entry name" value="TRAFFICKING PROTEIN PARTICLE COMPLEX SUBUNIT 9"/>
    <property type="match status" value="1"/>
</dbReference>
<feature type="domain" description="Trs120/TRAPPC9 first Ig-like" evidence="6">
    <location>
        <begin position="765"/>
        <end position="959"/>
    </location>
</feature>
<dbReference type="GO" id="GO:0005802">
    <property type="term" value="C:trans-Golgi network"/>
    <property type="evidence" value="ECO:0007669"/>
    <property type="project" value="TreeGrafter"/>
</dbReference>
<name>A0A1Q5QA03_TALAT</name>
<dbReference type="InterPro" id="IPR058564">
    <property type="entry name" value="TPR_TRAPPC9_Trs120"/>
</dbReference>
<organism evidence="9 10">
    <name type="scientific">Talaromyces atroroseus</name>
    <dbReference type="NCBI Taxonomy" id="1441469"/>
    <lineage>
        <taxon>Eukaryota</taxon>
        <taxon>Fungi</taxon>
        <taxon>Dikarya</taxon>
        <taxon>Ascomycota</taxon>
        <taxon>Pezizomycotina</taxon>
        <taxon>Eurotiomycetes</taxon>
        <taxon>Eurotiomycetidae</taxon>
        <taxon>Eurotiales</taxon>
        <taxon>Trichocomaceae</taxon>
        <taxon>Talaromyces</taxon>
        <taxon>Talaromyces sect. Trachyspermi</taxon>
    </lineage>
</organism>
<feature type="domain" description="Trs120/TRAPPC9 N-terminal" evidence="4">
    <location>
        <begin position="5"/>
        <end position="391"/>
    </location>
</feature>
<keyword evidence="2" id="KW-0333">Golgi apparatus</keyword>
<dbReference type="PANTHER" id="PTHR21512:SF5">
    <property type="entry name" value="TRAFFICKING PROTEIN PARTICLE COMPLEX SUBUNIT 9"/>
    <property type="match status" value="1"/>
</dbReference>
<feature type="domain" description="Trs120/TRAPPC9 TPR region" evidence="5">
    <location>
        <begin position="430"/>
        <end position="751"/>
    </location>
</feature>
<dbReference type="Pfam" id="PF08626">
    <property type="entry name" value="TRAPPC9-Trs120"/>
    <property type="match status" value="1"/>
</dbReference>
<dbReference type="EMBL" id="LFMY01000002">
    <property type="protein sequence ID" value="OKL62740.1"/>
    <property type="molecule type" value="Genomic_DNA"/>
</dbReference>
<evidence type="ECO:0000256" key="1">
    <source>
        <dbReference type="ARBA" id="ARBA00004555"/>
    </source>
</evidence>
<evidence type="ECO:0000259" key="4">
    <source>
        <dbReference type="Pfam" id="PF08626"/>
    </source>
</evidence>
<proteinExistence type="predicted"/>
<dbReference type="Pfam" id="PF26251">
    <property type="entry name" value="TPR_TRAPPC9-Trs120"/>
    <property type="match status" value="1"/>
</dbReference>
<gene>
    <name evidence="9" type="ORF">UA08_01428</name>
</gene>
<feature type="domain" description="Trs120/TRAPPC9 fourth Ig-like" evidence="8">
    <location>
        <begin position="1315"/>
        <end position="1478"/>
    </location>
</feature>
<dbReference type="Pfam" id="PF26254">
    <property type="entry name" value="Ig_TRAPPC9-Trs120_1st"/>
    <property type="match status" value="1"/>
</dbReference>
<feature type="region of interest" description="Disordered" evidence="3">
    <location>
        <begin position="106"/>
        <end position="130"/>
    </location>
</feature>